<evidence type="ECO:0000256" key="1">
    <source>
        <dbReference type="SAM" id="MobiDB-lite"/>
    </source>
</evidence>
<feature type="compositionally biased region" description="Basic and acidic residues" evidence="1">
    <location>
        <begin position="60"/>
        <end position="69"/>
    </location>
</feature>
<accession>B2BTH1</accession>
<evidence type="ECO:0000313" key="3">
    <source>
        <dbReference type="Proteomes" id="UP000001679"/>
    </source>
</evidence>
<keyword evidence="3" id="KW-1185">Reference proteome</keyword>
<dbReference type="Proteomes" id="UP000001679">
    <property type="component" value="Segment"/>
</dbReference>
<feature type="region of interest" description="Disordered" evidence="1">
    <location>
        <begin position="43"/>
        <end position="69"/>
    </location>
</feature>
<dbReference type="RefSeq" id="YP_001828655.1">
    <property type="nucleotide sequence ID" value="NC_010576.1"/>
</dbReference>
<sequence length="462" mass="51280">MIKIEDIVLDGKESNSSGRQMPAMTEEEKDILQHRGVIGMRWGKGRKTKAPKQTVAQKQKGVDEAAREKQFKNEYVNRDKMSTRSLQNRVKRLQAEQQFKELVNKPAAERAKAAAAIAEKKRKRNKMLLRTALGIYGNVPMDSFGKKGKDLKEILGPSQAIAKAASSSDALKNSEVLDNILLHKGVKGMKWGLKNAALQDDTGNDAAVNQQVDTLNQQIAVEKDPKKKAFLEVSLSKYKKTNAENANAEITRSPQETRDALVKGVDTIKKNIAKETDPSKLAELKKSLKVYNSNLAKVNTQMGADKSLAHSFEKQQGKNMTINKNDVILHSSTGIGLHELHHGFKYKSKHQNKKGKWIYNYDDAKEAITGLTDKDATVKISKKVNTDYTGKDLSNAIKSIEKSANKSISGNSYDKSQTYTKSIDSIKPIGKGLTKKITGTVNVRRKGTIHKTYDSVLKKLGF</sequence>
<protein>
    <submittedName>
        <fullName evidence="2">Structural protein</fullName>
    </submittedName>
</protein>
<dbReference type="OrthoDB" id="19529at10239"/>
<evidence type="ECO:0000313" key="2">
    <source>
        <dbReference type="EMBL" id="ABV91214.1"/>
    </source>
</evidence>
<name>B2BTH1_9CAUD</name>
<dbReference type="GeneID" id="6218815"/>
<dbReference type="KEGG" id="vg:6218815"/>
<organism evidence="2 3">
    <name type="scientific">Lactococcus phage 1706</name>
    <dbReference type="NCBI Taxonomy" id="475178"/>
    <lineage>
        <taxon>Viruses</taxon>
        <taxon>Duplodnaviria</taxon>
        <taxon>Heunggongvirae</taxon>
        <taxon>Uroviricota</taxon>
        <taxon>Caudoviricetes</taxon>
        <taxon>Fremauxvirus</taxon>
        <taxon>Fremauxvirus fv1706</taxon>
    </lineage>
</organism>
<feature type="region of interest" description="Disordered" evidence="1">
    <location>
        <begin position="8"/>
        <end position="28"/>
    </location>
</feature>
<reference evidence="2 3" key="1">
    <citation type="journal article" date="2008" name="Virology">
        <title>Characterization of 1706, a virulent phage from Lactococcus lactis with similarities to prophages from other Firmicutes.</title>
        <authorList>
            <person name="Garneau J.E."/>
            <person name="Tremblay D.M."/>
            <person name="Moineau S."/>
        </authorList>
    </citation>
    <scope>NUCLEOTIDE SEQUENCE</scope>
</reference>
<dbReference type="EMBL" id="EU081845">
    <property type="protein sequence ID" value="ABV91214.1"/>
    <property type="molecule type" value="Genomic_DNA"/>
</dbReference>
<proteinExistence type="predicted"/>